<dbReference type="Pfam" id="PF09684">
    <property type="entry name" value="Tail_P2_I"/>
    <property type="match status" value="1"/>
</dbReference>
<dbReference type="EMBL" id="JAVFKP010000006">
    <property type="protein sequence ID" value="MDQ4628669.1"/>
    <property type="molecule type" value="Genomic_DNA"/>
</dbReference>
<name>A0ABU0XYM9_9BURK</name>
<keyword evidence="2" id="KW-1185">Reference proteome</keyword>
<sequence>MADRSTPDLLPPNATRLERNLARAGALIERVPVPLRDLANPAACPVSALPFLAASFSVDHWEPSWSVSTKRAVIQSAFAVHKQKGTISALRHALAPISAGIRVREWWQTTPPGPRGTFQLDFDVLDSGVTSGMHQEIERLVDEAKPVTRHMTGLAINLGVRGAAQVGAVVHQGDELTIYARTPIEVRAAGLCGTSGMAHTIDTMTIRAYQPIEIRVRGSAQVAAGIHQCDALTIYPGPTKAAPA</sequence>
<dbReference type="InterPro" id="IPR006521">
    <property type="entry name" value="Tail_protein_I"/>
</dbReference>
<evidence type="ECO:0000313" key="2">
    <source>
        <dbReference type="Proteomes" id="UP001237592"/>
    </source>
</evidence>
<reference evidence="1 2" key="1">
    <citation type="submission" date="2023-08" db="EMBL/GenBank/DDBJ databases">
        <title>Draft genome sequence of Janthinobacterium lividum.</title>
        <authorList>
            <person name="Chun B.H."/>
            <person name="Lee Y."/>
        </authorList>
    </citation>
    <scope>NUCLEOTIDE SEQUENCE [LARGE SCALE GENOMIC DNA]</scope>
    <source>
        <strain evidence="1 2">AMJK</strain>
    </source>
</reference>
<proteinExistence type="predicted"/>
<organism evidence="1 2">
    <name type="scientific">Janthinobacterium lividum</name>
    <dbReference type="NCBI Taxonomy" id="29581"/>
    <lineage>
        <taxon>Bacteria</taxon>
        <taxon>Pseudomonadati</taxon>
        <taxon>Pseudomonadota</taxon>
        <taxon>Betaproteobacteria</taxon>
        <taxon>Burkholderiales</taxon>
        <taxon>Oxalobacteraceae</taxon>
        <taxon>Janthinobacterium</taxon>
    </lineage>
</organism>
<dbReference type="Proteomes" id="UP001237592">
    <property type="component" value="Unassembled WGS sequence"/>
</dbReference>
<dbReference type="NCBIfam" id="TIGR01634">
    <property type="entry name" value="tail_P2_I"/>
    <property type="match status" value="1"/>
</dbReference>
<evidence type="ECO:0000313" key="1">
    <source>
        <dbReference type="EMBL" id="MDQ4628669.1"/>
    </source>
</evidence>
<comment type="caution">
    <text evidence="1">The sequence shown here is derived from an EMBL/GenBank/DDBJ whole genome shotgun (WGS) entry which is preliminary data.</text>
</comment>
<protein>
    <submittedName>
        <fullName evidence="1">Phage tail protein I</fullName>
    </submittedName>
</protein>
<dbReference type="RefSeq" id="WP_307780253.1">
    <property type="nucleotide sequence ID" value="NZ_JAVFKP010000006.1"/>
</dbReference>
<gene>
    <name evidence="1" type="ORF">RB624_22560</name>
</gene>
<accession>A0ABU0XYM9</accession>